<feature type="non-terminal residue" evidence="3">
    <location>
        <position position="139"/>
    </location>
</feature>
<name>A0ABW1AZE5_9RHOO</name>
<keyword evidence="4" id="KW-1185">Reference proteome</keyword>
<evidence type="ECO:0000259" key="2">
    <source>
        <dbReference type="Pfam" id="PF25023"/>
    </source>
</evidence>
<reference evidence="4" key="1">
    <citation type="journal article" date="2019" name="Int. J. Syst. Evol. Microbiol.">
        <title>The Global Catalogue of Microorganisms (GCM) 10K type strain sequencing project: providing services to taxonomists for standard genome sequencing and annotation.</title>
        <authorList>
            <consortium name="The Broad Institute Genomics Platform"/>
            <consortium name="The Broad Institute Genome Sequencing Center for Infectious Disease"/>
            <person name="Wu L."/>
            <person name="Ma J."/>
        </authorList>
    </citation>
    <scope>NUCLEOTIDE SEQUENCE [LARGE SCALE GENOMIC DNA]</scope>
    <source>
        <strain evidence="4">SHR3</strain>
    </source>
</reference>
<comment type="caution">
    <text evidence="3">The sequence shown here is derived from an EMBL/GenBank/DDBJ whole genome shotgun (WGS) entry which is preliminary data.</text>
</comment>
<sequence>MEFEYYAGGQVFRHTPFDTSGSLIPESALTFHYNSYRRESWTVDGRGAEERFLFDTHGNVIQQTAANGATHTYAYADPNDPHLRTRMTDPVGRVTQYSYTAEGYLQTLTLPSGAVQEWRDYDAFGQPRRVKDARGNWTL</sequence>
<dbReference type="Pfam" id="PF25023">
    <property type="entry name" value="TEN_YD-shell"/>
    <property type="match status" value="1"/>
</dbReference>
<gene>
    <name evidence="3" type="ORF">ACFPTN_23565</name>
</gene>
<dbReference type="InterPro" id="IPR056823">
    <property type="entry name" value="TEN-like_YD-shell"/>
</dbReference>
<dbReference type="EMBL" id="JBHSOG010000118">
    <property type="protein sequence ID" value="MFC5772369.1"/>
    <property type="molecule type" value="Genomic_DNA"/>
</dbReference>
<dbReference type="Gene3D" id="2.180.10.10">
    <property type="entry name" value="RHS repeat-associated core"/>
    <property type="match status" value="1"/>
</dbReference>
<protein>
    <recommendedName>
        <fullName evidence="2">Teneurin-like YD-shell domain-containing protein</fullName>
    </recommendedName>
</protein>
<dbReference type="Proteomes" id="UP001595974">
    <property type="component" value="Unassembled WGS sequence"/>
</dbReference>
<proteinExistence type="predicted"/>
<organism evidence="3 4">
    <name type="scientific">Thauera sinica</name>
    <dbReference type="NCBI Taxonomy" id="2665146"/>
    <lineage>
        <taxon>Bacteria</taxon>
        <taxon>Pseudomonadati</taxon>
        <taxon>Pseudomonadota</taxon>
        <taxon>Betaproteobacteria</taxon>
        <taxon>Rhodocyclales</taxon>
        <taxon>Zoogloeaceae</taxon>
        <taxon>Thauera</taxon>
    </lineage>
</organism>
<evidence type="ECO:0000256" key="1">
    <source>
        <dbReference type="ARBA" id="ARBA00022737"/>
    </source>
</evidence>
<accession>A0ABW1AZE5</accession>
<dbReference type="RefSeq" id="WP_385962417.1">
    <property type="nucleotide sequence ID" value="NZ_JBHSOG010000118.1"/>
</dbReference>
<evidence type="ECO:0000313" key="3">
    <source>
        <dbReference type="EMBL" id="MFC5772369.1"/>
    </source>
</evidence>
<dbReference type="InterPro" id="IPR006530">
    <property type="entry name" value="YD"/>
</dbReference>
<feature type="domain" description="Teneurin-like YD-shell" evidence="2">
    <location>
        <begin position="2"/>
        <end position="135"/>
    </location>
</feature>
<keyword evidence="1" id="KW-0677">Repeat</keyword>
<dbReference type="NCBIfam" id="TIGR01643">
    <property type="entry name" value="YD_repeat_2x"/>
    <property type="match status" value="1"/>
</dbReference>
<evidence type="ECO:0000313" key="4">
    <source>
        <dbReference type="Proteomes" id="UP001595974"/>
    </source>
</evidence>